<evidence type="ECO:0000259" key="4">
    <source>
        <dbReference type="Pfam" id="PF01261"/>
    </source>
</evidence>
<feature type="active site" description="Proton donor/acceptor" evidence="3">
    <location>
        <position position="142"/>
    </location>
</feature>
<dbReference type="PIRSF" id="PIRSF006241">
    <property type="entry name" value="HyI"/>
    <property type="match status" value="1"/>
</dbReference>
<evidence type="ECO:0000256" key="2">
    <source>
        <dbReference type="PIRNR" id="PIRNR006241"/>
    </source>
</evidence>
<dbReference type="Proteomes" id="UP000248146">
    <property type="component" value="Unassembled WGS sequence"/>
</dbReference>
<evidence type="ECO:0000256" key="3">
    <source>
        <dbReference type="PIRSR" id="PIRSR006241-50"/>
    </source>
</evidence>
<dbReference type="OrthoDB" id="9786584at2"/>
<feature type="domain" description="Xylose isomerase-like TIM barrel" evidence="4">
    <location>
        <begin position="21"/>
        <end position="253"/>
    </location>
</feature>
<comment type="caution">
    <text evidence="5">The sequence shown here is derived from an EMBL/GenBank/DDBJ whole genome shotgun (WGS) entry which is preliminary data.</text>
</comment>
<dbReference type="EMBL" id="QJRX01000003">
    <property type="protein sequence ID" value="PYC27621.1"/>
    <property type="molecule type" value="Genomic_DNA"/>
</dbReference>
<feature type="active site" description="Proton donor/acceptor" evidence="3">
    <location>
        <position position="239"/>
    </location>
</feature>
<name>A0A2V4L0L7_AQUAC</name>
<dbReference type="GO" id="GO:0008903">
    <property type="term" value="F:hydroxypyruvate isomerase activity"/>
    <property type="evidence" value="ECO:0007669"/>
    <property type="project" value="TreeGrafter"/>
</dbReference>
<dbReference type="SUPFAM" id="SSF51658">
    <property type="entry name" value="Xylose isomerase-like"/>
    <property type="match status" value="1"/>
</dbReference>
<evidence type="ECO:0000313" key="6">
    <source>
        <dbReference type="Proteomes" id="UP000248146"/>
    </source>
</evidence>
<keyword evidence="1 2" id="KW-0413">Isomerase</keyword>
<dbReference type="GO" id="GO:0046487">
    <property type="term" value="P:glyoxylate metabolic process"/>
    <property type="evidence" value="ECO:0007669"/>
    <property type="project" value="TreeGrafter"/>
</dbReference>
<dbReference type="RefSeq" id="WP_110681919.1">
    <property type="nucleotide sequence ID" value="NZ_QJRX01000003.1"/>
</dbReference>
<protein>
    <submittedName>
        <fullName evidence="5">Hydroxypyruvate isomerase</fullName>
    </submittedName>
</protein>
<comment type="similarity">
    <text evidence="2">Belongs to the hyi family.</text>
</comment>
<dbReference type="PANTHER" id="PTHR43489:SF6">
    <property type="entry name" value="HYDROXYPYRUVATE ISOMERASE-RELATED"/>
    <property type="match status" value="1"/>
</dbReference>
<accession>A0A2V4L0L7</accession>
<organism evidence="5 6">
    <name type="scientific">Aquipseudomonas alcaligenes</name>
    <name type="common">Pseudomonas alcaligenes</name>
    <dbReference type="NCBI Taxonomy" id="43263"/>
    <lineage>
        <taxon>Bacteria</taxon>
        <taxon>Pseudomonadati</taxon>
        <taxon>Pseudomonadota</taxon>
        <taxon>Gammaproteobacteria</taxon>
        <taxon>Pseudomonadales</taxon>
        <taxon>Pseudomonadaceae</taxon>
        <taxon>Aquipseudomonas</taxon>
    </lineage>
</organism>
<keyword evidence="5" id="KW-0670">Pyruvate</keyword>
<reference evidence="5 6" key="1">
    <citation type="submission" date="2018-06" db="EMBL/GenBank/DDBJ databases">
        <title>Pseudomonas diversity within urban Lake Michigan freshwaters.</title>
        <authorList>
            <person name="Batrich M."/>
            <person name="Hatzopoulos T."/>
            <person name="Putonti C."/>
        </authorList>
    </citation>
    <scope>NUCLEOTIDE SEQUENCE [LARGE SCALE GENOMIC DNA]</scope>
    <source>
        <strain evidence="5 6">MB-090714</strain>
    </source>
</reference>
<dbReference type="Gene3D" id="3.20.20.150">
    <property type="entry name" value="Divalent-metal-dependent TIM barrel enzymes"/>
    <property type="match status" value="1"/>
</dbReference>
<evidence type="ECO:0000313" key="5">
    <source>
        <dbReference type="EMBL" id="PYC27621.1"/>
    </source>
</evidence>
<dbReference type="InterPro" id="IPR050417">
    <property type="entry name" value="Sugar_Epim/Isomerase"/>
</dbReference>
<dbReference type="AlphaFoldDB" id="A0A2V4L0L7"/>
<dbReference type="Pfam" id="PF01261">
    <property type="entry name" value="AP_endonuc_2"/>
    <property type="match status" value="1"/>
</dbReference>
<dbReference type="InterPro" id="IPR026040">
    <property type="entry name" value="HyI-like"/>
</dbReference>
<proteinExistence type="inferred from homology"/>
<sequence length="267" mass="28833">MKVCANLSLLFTELPLAERVAAALLAGFDGVEIQFPYDLPAMQLNEALERSGLPLVLINLPAGDLMQGGAGLASVPSRQAEFMAALEQALAYAGKVRPLCVNVLPGRRVEGISREHALSTLAANLHRAAEAFMELGIRVLCEAINPLDMPGFLINTPEQLDELLQRVAHPNCLAQLDLYHMARQGLDLQAGIRLLAGRIGHVQFADCPGRGMPGSGELDFESVLRELRASGYRGWLGAEYIPDRSSPTAFDWLAHWRSAGGVLACEV</sequence>
<dbReference type="PANTHER" id="PTHR43489">
    <property type="entry name" value="ISOMERASE"/>
    <property type="match status" value="1"/>
</dbReference>
<dbReference type="InterPro" id="IPR013022">
    <property type="entry name" value="Xyl_isomerase-like_TIM-brl"/>
</dbReference>
<dbReference type="InterPro" id="IPR036237">
    <property type="entry name" value="Xyl_isomerase-like_sf"/>
</dbReference>
<evidence type="ECO:0000256" key="1">
    <source>
        <dbReference type="ARBA" id="ARBA00023235"/>
    </source>
</evidence>
<gene>
    <name evidence="5" type="ORF">DMO17_07750</name>
</gene>